<sequence>MPPAKKRANLGLEDSFNGPSFADIIASVYNRVDDTHTQYYMHQVIVCNLSDHFRQLCINAPADESGYKLLTFDTTPSAFELIAEWVYGKKVLDRKSPSNNIGTIQEAIVYATKFEMEDLRVALLDRLLNSEPQNPYDTSSPLAWQRFKDACKYGIPKDRERLTSFVQSNLPGISPPTQWLQELATESKNGLLTAILLSSYSDDIGDNNSNYTTGSPGSYGHSPYGNDSFSNLFGSARIRMGRDRRGNRAANRSHDFAWHPYQTNTF</sequence>
<evidence type="ECO:0000259" key="1">
    <source>
        <dbReference type="PROSITE" id="PS50097"/>
    </source>
</evidence>
<feature type="domain" description="BTB" evidence="1">
    <location>
        <begin position="22"/>
        <end position="95"/>
    </location>
</feature>
<reference evidence="2 3" key="1">
    <citation type="submission" date="2019-10" db="EMBL/GenBank/DDBJ databases">
        <authorList>
            <person name="Palmer J.M."/>
        </authorList>
    </citation>
    <scope>NUCLEOTIDE SEQUENCE [LARGE SCALE GENOMIC DNA]</scope>
    <source>
        <strain evidence="2 3">TWF718</strain>
    </source>
</reference>
<dbReference type="Pfam" id="PF00651">
    <property type="entry name" value="BTB"/>
    <property type="match status" value="1"/>
</dbReference>
<name>A0AAN8MUA6_9PEZI</name>
<dbReference type="InterPro" id="IPR011333">
    <property type="entry name" value="SKP1/BTB/POZ_sf"/>
</dbReference>
<dbReference type="EMBL" id="JAVHNR010000003">
    <property type="protein sequence ID" value="KAK6347519.1"/>
    <property type="molecule type" value="Genomic_DNA"/>
</dbReference>
<evidence type="ECO:0000313" key="2">
    <source>
        <dbReference type="EMBL" id="KAK6347519.1"/>
    </source>
</evidence>
<dbReference type="Gene3D" id="3.30.710.10">
    <property type="entry name" value="Potassium Channel Kv1.1, Chain A"/>
    <property type="match status" value="1"/>
</dbReference>
<dbReference type="AlphaFoldDB" id="A0AAN8MUA6"/>
<evidence type="ECO:0000313" key="3">
    <source>
        <dbReference type="Proteomes" id="UP001313282"/>
    </source>
</evidence>
<dbReference type="PROSITE" id="PS50097">
    <property type="entry name" value="BTB"/>
    <property type="match status" value="1"/>
</dbReference>
<dbReference type="InterPro" id="IPR000210">
    <property type="entry name" value="BTB/POZ_dom"/>
</dbReference>
<dbReference type="SUPFAM" id="SSF54695">
    <property type="entry name" value="POZ domain"/>
    <property type="match status" value="1"/>
</dbReference>
<protein>
    <recommendedName>
        <fullName evidence="1">BTB domain-containing protein</fullName>
    </recommendedName>
</protein>
<organism evidence="2 3">
    <name type="scientific">Orbilia javanica</name>
    <dbReference type="NCBI Taxonomy" id="47235"/>
    <lineage>
        <taxon>Eukaryota</taxon>
        <taxon>Fungi</taxon>
        <taxon>Dikarya</taxon>
        <taxon>Ascomycota</taxon>
        <taxon>Pezizomycotina</taxon>
        <taxon>Orbiliomycetes</taxon>
        <taxon>Orbiliales</taxon>
        <taxon>Orbiliaceae</taxon>
        <taxon>Orbilia</taxon>
    </lineage>
</organism>
<gene>
    <name evidence="2" type="ORF">TWF718_005360</name>
</gene>
<keyword evidence="3" id="KW-1185">Reference proteome</keyword>
<accession>A0AAN8MUA6</accession>
<dbReference type="Proteomes" id="UP001313282">
    <property type="component" value="Unassembled WGS sequence"/>
</dbReference>
<proteinExistence type="predicted"/>
<comment type="caution">
    <text evidence="2">The sequence shown here is derived from an EMBL/GenBank/DDBJ whole genome shotgun (WGS) entry which is preliminary data.</text>
</comment>